<reference evidence="2" key="1">
    <citation type="journal article" date="2019" name="Int. J. Syst. Evol. Microbiol.">
        <title>The Global Catalogue of Microorganisms (GCM) 10K type strain sequencing project: providing services to taxonomists for standard genome sequencing and annotation.</title>
        <authorList>
            <consortium name="The Broad Institute Genomics Platform"/>
            <consortium name="The Broad Institute Genome Sequencing Center for Infectious Disease"/>
            <person name="Wu L."/>
            <person name="Ma J."/>
        </authorList>
    </citation>
    <scope>NUCLEOTIDE SEQUENCE [LARGE SCALE GENOMIC DNA]</scope>
    <source>
        <strain evidence="2">CCUG 55491</strain>
    </source>
</reference>
<gene>
    <name evidence="1" type="ORF">ACFQZQ_02955</name>
</gene>
<dbReference type="Gene3D" id="3.40.50.300">
    <property type="entry name" value="P-loop containing nucleotide triphosphate hydrolases"/>
    <property type="match status" value="1"/>
</dbReference>
<proteinExistence type="predicted"/>
<name>A0ABW2YIL8_9GAMM</name>
<sequence length="194" mass="21625">MQLKGDLEFYSRNCLSIRPKVGPIEPILFNRAQRYIHERLEEQKARTGRVRALILKGRQQGCSTYVGARYYHATTMAQGIRTFILTHEDQATQNLFEMVNRYHEHCPEFVRPSTSAANAKELFFDALDSGYKVGTAGTKGVGRSSTIQLFHGSEVAFWPHAETHAAGVLQAVPDAPGTEVILESTANGVGNFFH</sequence>
<protein>
    <submittedName>
        <fullName evidence="1">Uncharacterized protein</fullName>
    </submittedName>
</protein>
<organism evidence="1 2">
    <name type="scientific">Lysobacter koreensis</name>
    <dbReference type="NCBI Taxonomy" id="266122"/>
    <lineage>
        <taxon>Bacteria</taxon>
        <taxon>Pseudomonadati</taxon>
        <taxon>Pseudomonadota</taxon>
        <taxon>Gammaproteobacteria</taxon>
        <taxon>Lysobacterales</taxon>
        <taxon>Lysobacteraceae</taxon>
        <taxon>Lysobacter</taxon>
    </lineage>
</organism>
<accession>A0ABW2YIL8</accession>
<comment type="caution">
    <text evidence="1">The sequence shown here is derived from an EMBL/GenBank/DDBJ whole genome shotgun (WGS) entry which is preliminary data.</text>
</comment>
<evidence type="ECO:0000313" key="1">
    <source>
        <dbReference type="EMBL" id="MFD0738248.1"/>
    </source>
</evidence>
<dbReference type="EMBL" id="JBHTIH010000002">
    <property type="protein sequence ID" value="MFD0738248.1"/>
    <property type="molecule type" value="Genomic_DNA"/>
</dbReference>
<dbReference type="Proteomes" id="UP001597090">
    <property type="component" value="Unassembled WGS sequence"/>
</dbReference>
<keyword evidence="2" id="KW-1185">Reference proteome</keyword>
<dbReference type="InterPro" id="IPR027417">
    <property type="entry name" value="P-loop_NTPase"/>
</dbReference>
<dbReference type="RefSeq" id="WP_386811181.1">
    <property type="nucleotide sequence ID" value="NZ_JBHTIH010000002.1"/>
</dbReference>
<evidence type="ECO:0000313" key="2">
    <source>
        <dbReference type="Proteomes" id="UP001597090"/>
    </source>
</evidence>